<dbReference type="InterPro" id="IPR000276">
    <property type="entry name" value="GPCR_Rhodpsn"/>
</dbReference>
<dbReference type="PRINTS" id="PR00237">
    <property type="entry name" value="GPCRRHODOPSN"/>
</dbReference>
<feature type="transmembrane region" description="Helical" evidence="11">
    <location>
        <begin position="248"/>
        <end position="266"/>
    </location>
</feature>
<feature type="transmembrane region" description="Helical" evidence="11">
    <location>
        <begin position="147"/>
        <end position="169"/>
    </location>
</feature>
<dbReference type="Proteomes" id="UP000694620">
    <property type="component" value="Unassembled WGS sequence"/>
</dbReference>
<feature type="domain" description="G-protein coupled receptors family 1 profile" evidence="12">
    <location>
        <begin position="48"/>
        <end position="302"/>
    </location>
</feature>
<keyword evidence="6 11" id="KW-0472">Membrane</keyword>
<evidence type="ECO:0000259" key="12">
    <source>
        <dbReference type="PROSITE" id="PS50262"/>
    </source>
</evidence>
<feature type="transmembrane region" description="Helical" evidence="11">
    <location>
        <begin position="189"/>
        <end position="214"/>
    </location>
</feature>
<feature type="transmembrane region" description="Helical" evidence="11">
    <location>
        <begin position="286"/>
        <end position="309"/>
    </location>
</feature>
<dbReference type="AlphaFoldDB" id="A0A8C4TC37"/>
<evidence type="ECO:0000256" key="3">
    <source>
        <dbReference type="ARBA" id="ARBA00022692"/>
    </source>
</evidence>
<feature type="domain" description="G-protein coupled receptors family 1 profile" evidence="12">
    <location>
        <begin position="399"/>
        <end position="463"/>
    </location>
</feature>
<comment type="subcellular location">
    <subcellularLocation>
        <location evidence="1">Cell membrane</location>
        <topology evidence="1">Multi-pass membrane protein</topology>
    </subcellularLocation>
</comment>
<accession>A0A8C4TC37</accession>
<evidence type="ECO:0000256" key="6">
    <source>
        <dbReference type="ARBA" id="ARBA00023136"/>
    </source>
</evidence>
<dbReference type="InterPro" id="IPR050569">
    <property type="entry name" value="TAAR"/>
</dbReference>
<evidence type="ECO:0000256" key="8">
    <source>
        <dbReference type="ARBA" id="ARBA00023170"/>
    </source>
</evidence>
<name>A0A8C4TC37_ERPCA</name>
<keyword evidence="10" id="KW-0807">Transducer</keyword>
<evidence type="ECO:0000256" key="1">
    <source>
        <dbReference type="ARBA" id="ARBA00004651"/>
    </source>
</evidence>
<evidence type="ECO:0000256" key="4">
    <source>
        <dbReference type="ARBA" id="ARBA00022989"/>
    </source>
</evidence>
<proteinExistence type="predicted"/>
<reference evidence="13" key="2">
    <citation type="submission" date="2025-09" db="UniProtKB">
        <authorList>
            <consortium name="Ensembl"/>
        </authorList>
    </citation>
    <scope>IDENTIFICATION</scope>
</reference>
<keyword evidence="5" id="KW-0297">G-protein coupled receptor</keyword>
<evidence type="ECO:0000256" key="2">
    <source>
        <dbReference type="ARBA" id="ARBA00022475"/>
    </source>
</evidence>
<dbReference type="PANTHER" id="PTHR24249">
    <property type="entry name" value="HISTAMINE RECEPTOR-RELATED G-PROTEIN COUPLED RECEPTOR"/>
    <property type="match status" value="1"/>
</dbReference>
<evidence type="ECO:0000313" key="13">
    <source>
        <dbReference type="Ensembl" id="ENSECRP00000030271.1"/>
    </source>
</evidence>
<dbReference type="InterPro" id="IPR017452">
    <property type="entry name" value="GPCR_Rhodpsn_7TM"/>
</dbReference>
<dbReference type="Pfam" id="PF00001">
    <property type="entry name" value="7tm_1"/>
    <property type="match status" value="2"/>
</dbReference>
<sequence>NIRLTESNGGNTVWNLINTSCYKPIFETEVYGLYYTFSCLLLFLTVFGNLLVIISISHFAQLHTPTNLLIFSLAAADFLSGVFVLPFTLVLLIELCWYFGVIYCYLYHGLVNILNTVLVYNVVLISIDRYIAVCHPFFYSSQITLTVTKISIAVVWLSAILITVIALCFSDIVTERCEGACLAFTSYEMVIFILLVTFFIPYSLMIGFYIRIFVVARSHSRAINCMIEKRQTEEVSDRKISKPSERKAAKTLGIVVGAFIICWLPLYMYNLNNDGINPITRIIRNVFVLVSEVNYAVNPILYAFMYSWFRKALKIILSSAAAHLIENTINTSENSIVLNSRKTEKLKPLIKESHLYVSNCLPVTTFTPFDSHITNCSGFLSFSFICQMAAGCCRAQCDRKISKPSERKAAKTLGVVMGAFIICWLPANIFNFYGNINDQIRNTIKNVLVLVSEVNFGVNPILYAFLYSWFRKALKIILTCKIFSPASSVYFHKSSPYLNE</sequence>
<dbReference type="Ensembl" id="ENSECRT00000030914.1">
    <property type="protein sequence ID" value="ENSECRP00000030271.1"/>
    <property type="gene ID" value="ENSECRG00000020541.1"/>
</dbReference>
<dbReference type="Gene3D" id="1.20.1070.10">
    <property type="entry name" value="Rhodopsin 7-helix transmembrane proteins"/>
    <property type="match status" value="2"/>
</dbReference>
<evidence type="ECO:0000256" key="11">
    <source>
        <dbReference type="SAM" id="Phobius"/>
    </source>
</evidence>
<evidence type="ECO:0000256" key="9">
    <source>
        <dbReference type="ARBA" id="ARBA00023180"/>
    </source>
</evidence>
<dbReference type="GO" id="GO:0001594">
    <property type="term" value="F:trace-amine receptor activity"/>
    <property type="evidence" value="ECO:0007669"/>
    <property type="project" value="TreeGrafter"/>
</dbReference>
<evidence type="ECO:0000313" key="14">
    <source>
        <dbReference type="Proteomes" id="UP000694620"/>
    </source>
</evidence>
<reference evidence="13" key="1">
    <citation type="submission" date="2025-08" db="UniProtKB">
        <authorList>
            <consortium name="Ensembl"/>
        </authorList>
    </citation>
    <scope>IDENTIFICATION</scope>
</reference>
<keyword evidence="4 11" id="KW-1133">Transmembrane helix</keyword>
<feature type="transmembrane region" description="Helical" evidence="11">
    <location>
        <begin position="33"/>
        <end position="56"/>
    </location>
</feature>
<keyword evidence="8" id="KW-0675">Receptor</keyword>
<feature type="transmembrane region" description="Helical" evidence="11">
    <location>
        <begin position="447"/>
        <end position="466"/>
    </location>
</feature>
<evidence type="ECO:0000256" key="10">
    <source>
        <dbReference type="ARBA" id="ARBA00023224"/>
    </source>
</evidence>
<feature type="transmembrane region" description="Helical" evidence="11">
    <location>
        <begin position="105"/>
        <end position="127"/>
    </location>
</feature>
<dbReference type="GeneTree" id="ENSGT01120000271932"/>
<keyword evidence="14" id="KW-1185">Reference proteome</keyword>
<dbReference type="SMART" id="SM01381">
    <property type="entry name" value="7TM_GPCR_Srsx"/>
    <property type="match status" value="1"/>
</dbReference>
<dbReference type="SUPFAM" id="SSF81321">
    <property type="entry name" value="Family A G protein-coupled receptor-like"/>
    <property type="match status" value="2"/>
</dbReference>
<dbReference type="GO" id="GO:0005886">
    <property type="term" value="C:plasma membrane"/>
    <property type="evidence" value="ECO:0007669"/>
    <property type="project" value="UniProtKB-SubCell"/>
</dbReference>
<keyword evidence="3 11" id="KW-0812">Transmembrane</keyword>
<feature type="transmembrane region" description="Helical" evidence="11">
    <location>
        <begin position="68"/>
        <end position="93"/>
    </location>
</feature>
<feature type="transmembrane region" description="Helical" evidence="11">
    <location>
        <begin position="409"/>
        <end position="427"/>
    </location>
</feature>
<evidence type="ECO:0000256" key="5">
    <source>
        <dbReference type="ARBA" id="ARBA00023040"/>
    </source>
</evidence>
<keyword evidence="9" id="KW-0325">Glycoprotein</keyword>
<keyword evidence="7" id="KW-1015">Disulfide bond</keyword>
<dbReference type="PROSITE" id="PS50262">
    <property type="entry name" value="G_PROTEIN_RECEP_F1_2"/>
    <property type="match status" value="2"/>
</dbReference>
<organism evidence="13 14">
    <name type="scientific">Erpetoichthys calabaricus</name>
    <name type="common">Rope fish</name>
    <name type="synonym">Calamoichthys calabaricus</name>
    <dbReference type="NCBI Taxonomy" id="27687"/>
    <lineage>
        <taxon>Eukaryota</taxon>
        <taxon>Metazoa</taxon>
        <taxon>Chordata</taxon>
        <taxon>Craniata</taxon>
        <taxon>Vertebrata</taxon>
        <taxon>Euteleostomi</taxon>
        <taxon>Actinopterygii</taxon>
        <taxon>Polypteriformes</taxon>
        <taxon>Polypteridae</taxon>
        <taxon>Erpetoichthys</taxon>
    </lineage>
</organism>
<evidence type="ECO:0000256" key="7">
    <source>
        <dbReference type="ARBA" id="ARBA00023157"/>
    </source>
</evidence>
<protein>
    <recommendedName>
        <fullName evidence="12">G-protein coupled receptors family 1 profile domain-containing protein</fullName>
    </recommendedName>
</protein>
<dbReference type="FunFam" id="1.20.1070.10:FF:000030">
    <property type="entry name" value="trace amine-associated receptor 1"/>
    <property type="match status" value="1"/>
</dbReference>
<dbReference type="PANTHER" id="PTHR24249:SF381">
    <property type="entry name" value="TRACE AMINE ASSOCIATED RECEPTOR 19P-RELATED"/>
    <property type="match status" value="1"/>
</dbReference>
<keyword evidence="2" id="KW-1003">Cell membrane</keyword>